<sequence>MAIFNVPSWVSKVNLPYRSYNEVPQEVFDSVNEKLDEVQSDMPLVSVLIAAYNEEVNIIRCLYSLSLTNTKIPFEIIVINNNSSDNTEKTLSRLHVQKLFQEIQGCGPSRQLGQERAKGKYILLADADCLYPEGYIDEMMKVLQKPGVACVYGRYSFIPEPGYPRWQLKMLEKMKDVIAGFRHINRPYLNAYGISMGYIKEFGLKAGYIMVNVRGDDGRLAFDMMKYGKIKQVKSEKARPWTSPRTLDRDGSFFKAITNRVIREFKRSYKMLSSEKPHDTKTSAND</sequence>
<dbReference type="OrthoDB" id="1016922at2"/>
<evidence type="ECO:0000313" key="5">
    <source>
        <dbReference type="EMBL" id="KAA8482798.1"/>
    </source>
</evidence>
<dbReference type="InterPro" id="IPR001173">
    <property type="entry name" value="Glyco_trans_2-like"/>
</dbReference>
<comment type="caution">
    <text evidence="5">The sequence shown here is derived from an EMBL/GenBank/DDBJ whole genome shotgun (WGS) entry which is preliminary data.</text>
</comment>
<proteinExistence type="inferred from homology"/>
<dbReference type="GO" id="GO:0016757">
    <property type="term" value="F:glycosyltransferase activity"/>
    <property type="evidence" value="ECO:0007669"/>
    <property type="project" value="UniProtKB-KW"/>
</dbReference>
<dbReference type="EMBL" id="VWNE01000015">
    <property type="protein sequence ID" value="KAA8482798.1"/>
    <property type="molecule type" value="Genomic_DNA"/>
</dbReference>
<dbReference type="PANTHER" id="PTHR43630:SF1">
    <property type="entry name" value="POLY-BETA-1,6-N-ACETYL-D-GLUCOSAMINE SYNTHASE"/>
    <property type="match status" value="1"/>
</dbReference>
<evidence type="ECO:0000259" key="4">
    <source>
        <dbReference type="Pfam" id="PF00535"/>
    </source>
</evidence>
<evidence type="ECO:0000256" key="2">
    <source>
        <dbReference type="ARBA" id="ARBA00022676"/>
    </source>
</evidence>
<keyword evidence="2" id="KW-0328">Glycosyltransferase</keyword>
<comment type="similarity">
    <text evidence="1">Belongs to the glycosyltransferase 2 family.</text>
</comment>
<dbReference type="AlphaFoldDB" id="A0A5M9HC37"/>
<name>A0A5M9HC37_9SPHI</name>
<dbReference type="Gene3D" id="3.90.550.10">
    <property type="entry name" value="Spore Coat Polysaccharide Biosynthesis Protein SpsA, Chain A"/>
    <property type="match status" value="1"/>
</dbReference>
<dbReference type="CDD" id="cd00761">
    <property type="entry name" value="Glyco_tranf_GTA_type"/>
    <property type="match status" value="1"/>
</dbReference>
<dbReference type="RefSeq" id="WP_141815337.1">
    <property type="nucleotide sequence ID" value="NZ_VFPL01000001.1"/>
</dbReference>
<dbReference type="SUPFAM" id="SSF53448">
    <property type="entry name" value="Nucleotide-diphospho-sugar transferases"/>
    <property type="match status" value="1"/>
</dbReference>
<dbReference type="Proteomes" id="UP000322918">
    <property type="component" value="Unassembled WGS sequence"/>
</dbReference>
<dbReference type="InterPro" id="IPR029044">
    <property type="entry name" value="Nucleotide-diphossugar_trans"/>
</dbReference>
<accession>A0A5M9HC37</accession>
<evidence type="ECO:0000313" key="6">
    <source>
        <dbReference type="Proteomes" id="UP000322918"/>
    </source>
</evidence>
<evidence type="ECO:0000256" key="3">
    <source>
        <dbReference type="ARBA" id="ARBA00022679"/>
    </source>
</evidence>
<dbReference type="Pfam" id="PF00535">
    <property type="entry name" value="Glycos_transf_2"/>
    <property type="match status" value="1"/>
</dbReference>
<organism evidence="5 6">
    <name type="scientific">Arcticibacter tournemirensis</name>
    <dbReference type="NCBI Taxonomy" id="699437"/>
    <lineage>
        <taxon>Bacteria</taxon>
        <taxon>Pseudomonadati</taxon>
        <taxon>Bacteroidota</taxon>
        <taxon>Sphingobacteriia</taxon>
        <taxon>Sphingobacteriales</taxon>
        <taxon>Sphingobacteriaceae</taxon>
        <taxon>Arcticibacter</taxon>
    </lineage>
</organism>
<dbReference type="PANTHER" id="PTHR43630">
    <property type="entry name" value="POLY-BETA-1,6-N-ACETYL-D-GLUCOSAMINE SYNTHASE"/>
    <property type="match status" value="1"/>
</dbReference>
<evidence type="ECO:0000256" key="1">
    <source>
        <dbReference type="ARBA" id="ARBA00006739"/>
    </source>
</evidence>
<feature type="domain" description="Glycosyltransferase 2-like" evidence="4">
    <location>
        <begin position="46"/>
        <end position="171"/>
    </location>
</feature>
<gene>
    <name evidence="5" type="ORF">F1649_11140</name>
</gene>
<keyword evidence="6" id="KW-1185">Reference proteome</keyword>
<reference evidence="5 6" key="1">
    <citation type="submission" date="2019-09" db="EMBL/GenBank/DDBJ databases">
        <title>Pararcticibacter amylolyticus gen. nov., sp. nov., isolated from a rottenly hemp rope, and reclassification of Pedobacter tournemirensis as Pararcticibacter tournemirensis comb. nov.</title>
        <authorList>
            <person name="Cai Y."/>
        </authorList>
    </citation>
    <scope>NUCLEOTIDE SEQUENCE [LARGE SCALE GENOMIC DNA]</scope>
    <source>
        <strain evidence="5 6">TF5-37.2-LB10</strain>
    </source>
</reference>
<keyword evidence="3 5" id="KW-0808">Transferase</keyword>
<protein>
    <submittedName>
        <fullName evidence="5">Glycosyltransferase family 2 protein</fullName>
    </submittedName>
</protein>